<evidence type="ECO:0000313" key="2">
    <source>
        <dbReference type="EnsemblPlants" id="ONIVA01G02810.1"/>
    </source>
</evidence>
<name>A0A0E0FG00_ORYNI</name>
<sequence>MDSSKVRRLSRGARCGTVLKKKSSLLLGLILNGVRPRSVEALTKPVRQLDVYDHEGAIMVEDVLDSDGHKQNTLEFTPAATGDSSGRMVGRGRKKRATLEREGRFPFII</sequence>
<dbReference type="HOGENOM" id="CLU_2188175_0_0_1"/>
<dbReference type="Proteomes" id="UP000006591">
    <property type="component" value="Chromosome 1"/>
</dbReference>
<organism evidence="2">
    <name type="scientific">Oryza nivara</name>
    <name type="common">Indian wild rice</name>
    <name type="synonym">Oryza sativa f. spontanea</name>
    <dbReference type="NCBI Taxonomy" id="4536"/>
    <lineage>
        <taxon>Eukaryota</taxon>
        <taxon>Viridiplantae</taxon>
        <taxon>Streptophyta</taxon>
        <taxon>Embryophyta</taxon>
        <taxon>Tracheophyta</taxon>
        <taxon>Spermatophyta</taxon>
        <taxon>Magnoliopsida</taxon>
        <taxon>Liliopsida</taxon>
        <taxon>Poales</taxon>
        <taxon>Poaceae</taxon>
        <taxon>BOP clade</taxon>
        <taxon>Oryzoideae</taxon>
        <taxon>Oryzeae</taxon>
        <taxon>Oryzinae</taxon>
        <taxon>Oryza</taxon>
    </lineage>
</organism>
<accession>A0A0E0FG00</accession>
<evidence type="ECO:0000256" key="1">
    <source>
        <dbReference type="SAM" id="MobiDB-lite"/>
    </source>
</evidence>
<dbReference type="EnsemblPlants" id="ONIVA01G02810.1">
    <property type="protein sequence ID" value="ONIVA01G02810.1"/>
    <property type="gene ID" value="ONIVA01G02810"/>
</dbReference>
<reference evidence="2" key="1">
    <citation type="submission" date="2015-04" db="UniProtKB">
        <authorList>
            <consortium name="EnsemblPlants"/>
        </authorList>
    </citation>
    <scope>IDENTIFICATION</scope>
    <source>
        <strain evidence="2">SL10</strain>
    </source>
</reference>
<proteinExistence type="predicted"/>
<feature type="region of interest" description="Disordered" evidence="1">
    <location>
        <begin position="74"/>
        <end position="95"/>
    </location>
</feature>
<dbReference type="AlphaFoldDB" id="A0A0E0FG00"/>
<keyword evidence="3" id="KW-1185">Reference proteome</keyword>
<reference evidence="2" key="2">
    <citation type="submission" date="2018-04" db="EMBL/GenBank/DDBJ databases">
        <title>OnivRS2 (Oryza nivara Reference Sequence Version 2).</title>
        <authorList>
            <person name="Zhang J."/>
            <person name="Kudrna D."/>
            <person name="Lee S."/>
            <person name="Talag J."/>
            <person name="Rajasekar S."/>
            <person name="Welchert J."/>
            <person name="Hsing Y.-I."/>
            <person name="Wing R.A."/>
        </authorList>
    </citation>
    <scope>NUCLEOTIDE SEQUENCE [LARGE SCALE GENOMIC DNA]</scope>
</reference>
<evidence type="ECO:0000313" key="3">
    <source>
        <dbReference type="Proteomes" id="UP000006591"/>
    </source>
</evidence>
<dbReference type="Gramene" id="ONIVA01G02810.1">
    <property type="protein sequence ID" value="ONIVA01G02810.1"/>
    <property type="gene ID" value="ONIVA01G02810"/>
</dbReference>
<protein>
    <submittedName>
        <fullName evidence="2">Uncharacterized protein</fullName>
    </submittedName>
</protein>